<evidence type="ECO:0000313" key="3">
    <source>
        <dbReference type="Proteomes" id="UP000697927"/>
    </source>
</evidence>
<dbReference type="NCBIfam" id="NF008148">
    <property type="entry name" value="PRK10899.1"/>
    <property type="match status" value="1"/>
</dbReference>
<sequence>MRRLPGILLLTGATLIVIAALLVSGMRLLLPHLNAWRPALLEKIEAMTGTPVDASQIQASWQNFGPTLDVRDINAGLKDGGELSIKRVTLALDIWQSLLHARWQFRDLTFYQLRMRTNTPLSQNRGDGQLESGKINDLFLRQFDHFDLRDSSLSFLTLSGQRAELAIPQLTWLNSKNRHRAEGQVSLSSFTGQHGLANVRMDLRDDDGILNTGKVWLQADRVDVKPWLGHWMQNNVDLQDAEFSLEAWMEIKGGDIAGGDIWLKQGGASWKGDQADHHLSVDNLVARVNRSATGWDLAIPSTNITLDDKTWPKGSLSLAWLYPQDVGGKANKRSEELRVRATNMELESFYGLLPIAAKISPDLGEIWNALKPRGHIDVLAVDIPLQQTEKTRMQGRWKDVSWDQWKMLPGAEHFSGSITGSVEHGQLNAQITDATMPYKTVFRAPLEVERGVASLEWRKNAAGFQLDGKDLDVKARSVRARGDFRYFQPSGGEPWLSILAGINTDNGADAWRYFPENLMGKALVDYLSGAIQGGQAENATLVYGGNPHLFPYKHNEGQFEVLVPLRNATFAFQRDWPALENLNIELDFINDGLWMKSDEVKLGGVTGRNLSAIIPDYSKEKLLIDADIFGPGSAVGPYFKETPLEDSLAAALDELQIGGDVNARLHLDIPLDGKMTTAKGDVVLNNNTLLIKPLSSTLKNLSGKFSFVNGDLQSEPLRATWFNQPMNIDFTTKTGEKDYQIGVNLNGDWQPNKMGVLPEQVNKALSGSAAWKSVVGITLPYRGSASYNIDLDADLKNVSSHLPVPANKSAGQPLPLKVAVKGNLYSFNLTGNAGETNRFSSRWLLNKKLTLERAIWATDSHTIPPLPEQPGLELDLPAMDGAQWLALFSQGAATGVGDAAVFPSDITLRTPSLTLAGQQWNNLSLVSRATPNGTQVNAQGREINATLNMPDNAPWQAAIKYLYFNPDWSVATTSSAPPSGTSLAPVQDTISFRGWPDVQLRCVECWLWGQKYGRVDGDIAIKGDTLALSNALVDTGFARLTGEGEWVNSPTEMRTSLKGKLKANKLDAATNFFGVKTPIQGSSFDADYDLHWRDVPWRPQEASLNGILHSRLGKGQIAELGTGHAGQLLRLVSFDALMRKLRFDFSDTFGDGFYFDSIRSTAWIKDGILHTDDTLVDGLEADIAMKGSVDLVARRLDMEAVVAPEISATVGVAAAFVVNPIVGAAVFAASKVLGPLWSKISVLRYHITGPVDNPQINEVLRQPRVNKVK</sequence>
<dbReference type="Pfam" id="PF13116">
    <property type="entry name" value="YhdP"/>
    <property type="match status" value="1"/>
</dbReference>
<dbReference type="EMBL" id="SOYS01000012">
    <property type="protein sequence ID" value="NIY49605.1"/>
    <property type="molecule type" value="Genomic_DNA"/>
</dbReference>
<reference evidence="2 3" key="1">
    <citation type="journal article" date="2020" name="Microorganisms">
        <title>Polyphasic Characterisation of Cedecea colo sp. nov., a New Enteric Bacterium Isolated from the Koala Hindgut.</title>
        <authorList>
            <person name="Boath J.M."/>
            <person name="Dakhal S."/>
            <person name="Van T.T.H."/>
            <person name="Moore R.J."/>
            <person name="Dekiwadia C."/>
            <person name="Macreadie I.G."/>
        </authorList>
    </citation>
    <scope>NUCLEOTIDE SEQUENCE [LARGE SCALE GENOMIC DNA]</scope>
    <source>
        <strain evidence="2 3">ZA</strain>
    </source>
</reference>
<protein>
    <submittedName>
        <fullName evidence="2">AsmA2 domain-containing protein</fullName>
    </submittedName>
</protein>
<dbReference type="PANTHER" id="PTHR38690">
    <property type="entry name" value="PROTEASE-RELATED"/>
    <property type="match status" value="1"/>
</dbReference>
<keyword evidence="3" id="KW-1185">Reference proteome</keyword>
<dbReference type="InterPro" id="IPR025263">
    <property type="entry name" value="YhdP_central"/>
</dbReference>
<dbReference type="Proteomes" id="UP000697927">
    <property type="component" value="Unassembled WGS sequence"/>
</dbReference>
<proteinExistence type="predicted"/>
<organism evidence="2 3">
    <name type="scientific">Cedecea colo</name>
    <dbReference type="NCBI Taxonomy" id="2552946"/>
    <lineage>
        <taxon>Bacteria</taxon>
        <taxon>Pseudomonadati</taxon>
        <taxon>Pseudomonadota</taxon>
        <taxon>Gammaproteobacteria</taxon>
        <taxon>Enterobacterales</taxon>
        <taxon>Enterobacteriaceae</taxon>
        <taxon>Cedecea</taxon>
    </lineage>
</organism>
<accession>A0ABX0VSP2</accession>
<evidence type="ECO:0000259" key="1">
    <source>
        <dbReference type="Pfam" id="PF13116"/>
    </source>
</evidence>
<dbReference type="RefSeq" id="WP_167614546.1">
    <property type="nucleotide sequence ID" value="NZ_SOYS01000012.1"/>
</dbReference>
<evidence type="ECO:0000313" key="2">
    <source>
        <dbReference type="EMBL" id="NIY49605.1"/>
    </source>
</evidence>
<gene>
    <name evidence="2" type="ORF">E2L00_19355</name>
</gene>
<feature type="domain" description="YhdP central" evidence="1">
    <location>
        <begin position="1"/>
        <end position="1256"/>
    </location>
</feature>
<dbReference type="InterPro" id="IPR011836">
    <property type="entry name" value="YhdP"/>
</dbReference>
<comment type="caution">
    <text evidence="2">The sequence shown here is derived from an EMBL/GenBank/DDBJ whole genome shotgun (WGS) entry which is preliminary data.</text>
</comment>
<name>A0ABX0VSP2_9ENTR</name>
<dbReference type="NCBIfam" id="TIGR02099">
    <property type="entry name" value="YhdP family protein"/>
    <property type="match status" value="1"/>
</dbReference>
<dbReference type="PANTHER" id="PTHR38690:SF1">
    <property type="entry name" value="PROTEASE"/>
    <property type="match status" value="1"/>
</dbReference>